<dbReference type="Proteomes" id="UP000180098">
    <property type="component" value="Unassembled WGS sequence"/>
</dbReference>
<evidence type="ECO:0000259" key="4">
    <source>
        <dbReference type="Pfam" id="PF17479"/>
    </source>
</evidence>
<evidence type="ECO:0000259" key="3">
    <source>
        <dbReference type="Pfam" id="PF11258"/>
    </source>
</evidence>
<gene>
    <name evidence="5" type="ORF">BKP35_08190</name>
</gene>
<name>A0A1S2LP87_9BACI</name>
<evidence type="ECO:0000256" key="2">
    <source>
        <dbReference type="SAM" id="SignalP"/>
    </source>
</evidence>
<evidence type="ECO:0000313" key="5">
    <source>
        <dbReference type="EMBL" id="OIJ14164.1"/>
    </source>
</evidence>
<dbReference type="InterPro" id="IPR021416">
    <property type="entry name" value="DUF3048_N"/>
</dbReference>
<reference evidence="5 6" key="1">
    <citation type="submission" date="2016-10" db="EMBL/GenBank/DDBJ databases">
        <title>Draft genome sequences of four alkaliphilic bacteria belonging to the Anaerobacillus genus.</title>
        <authorList>
            <person name="Bassil N.M."/>
            <person name="Lloyd J.R."/>
        </authorList>
    </citation>
    <scope>NUCLEOTIDE SEQUENCE [LARGE SCALE GENOMIC DNA]</scope>
    <source>
        <strain evidence="5 6">DSM 15340</strain>
    </source>
</reference>
<feature type="compositionally biased region" description="Basic and acidic residues" evidence="1">
    <location>
        <begin position="38"/>
        <end position="52"/>
    </location>
</feature>
<dbReference type="InterPro" id="IPR023158">
    <property type="entry name" value="YerB-like_sf"/>
</dbReference>
<keyword evidence="2" id="KW-0732">Signal</keyword>
<dbReference type="PROSITE" id="PS51257">
    <property type="entry name" value="PROKAR_LIPOPROTEIN"/>
    <property type="match status" value="1"/>
</dbReference>
<dbReference type="Pfam" id="PF11258">
    <property type="entry name" value="DUF3048"/>
    <property type="match status" value="1"/>
</dbReference>
<sequence>MKRLTLGLLLVLVVTFVFACNKKEDTGAVQPDDPPEEVVEKTEPEPEPKPEPEPEEEVFENQFPLTGIGTNEDVDYRAFGVMIENSRSARPQTGLYQADLVYEVLSEGTITRLLAFYHSEKPEVIGPVRSARDYYINLNNGYNGIYVSAGGSPQAFAMIQNRQVDHIDGLAYDGRYLWRSSERRAPHNMYTSYNDLLKAAEHAGHALITPVPSLTFFDDESIIGGDEALEVTINYGSSTNNVVYRYDQELESYIRHVGGEKIVDYKEEEIPVTTDNLFIVEMSHRVIDNVGRRAIDITSGGNALLVQNGVYQYVDWENIDGQILPVKDGERLNFVQGKTWINVVPNLDQSVNITK</sequence>
<dbReference type="Gene3D" id="3.50.90.10">
    <property type="entry name" value="YerB-like"/>
    <property type="match status" value="1"/>
</dbReference>
<feature type="signal peptide" evidence="2">
    <location>
        <begin position="1"/>
        <end position="19"/>
    </location>
</feature>
<dbReference type="AlphaFoldDB" id="A0A1S2LP87"/>
<accession>A0A1S2LP87</accession>
<evidence type="ECO:0008006" key="7">
    <source>
        <dbReference type="Google" id="ProtNLM"/>
    </source>
</evidence>
<evidence type="ECO:0000313" key="6">
    <source>
        <dbReference type="Proteomes" id="UP000180098"/>
    </source>
</evidence>
<organism evidence="5 6">
    <name type="scientific">Anaerobacillus arseniciselenatis</name>
    <dbReference type="NCBI Taxonomy" id="85682"/>
    <lineage>
        <taxon>Bacteria</taxon>
        <taxon>Bacillati</taxon>
        <taxon>Bacillota</taxon>
        <taxon>Bacilli</taxon>
        <taxon>Bacillales</taxon>
        <taxon>Bacillaceae</taxon>
        <taxon>Anaerobacillus</taxon>
    </lineage>
</organism>
<dbReference type="Pfam" id="PF17479">
    <property type="entry name" value="DUF3048_C"/>
    <property type="match status" value="1"/>
</dbReference>
<proteinExistence type="predicted"/>
<dbReference type="OrthoDB" id="9779102at2"/>
<keyword evidence="6" id="KW-1185">Reference proteome</keyword>
<feature type="domain" description="DUF3048" evidence="3">
    <location>
        <begin position="65"/>
        <end position="204"/>
    </location>
</feature>
<dbReference type="EMBL" id="MLQQ01000010">
    <property type="protein sequence ID" value="OIJ14164.1"/>
    <property type="molecule type" value="Genomic_DNA"/>
</dbReference>
<comment type="caution">
    <text evidence="5">The sequence shown here is derived from an EMBL/GenBank/DDBJ whole genome shotgun (WGS) entry which is preliminary data.</text>
</comment>
<protein>
    <recommendedName>
        <fullName evidence="7">Lipoprotein YerB</fullName>
    </recommendedName>
</protein>
<dbReference type="SUPFAM" id="SSF159774">
    <property type="entry name" value="YerB-like"/>
    <property type="match status" value="1"/>
</dbReference>
<feature type="domain" description="DUF3048" evidence="4">
    <location>
        <begin position="231"/>
        <end position="341"/>
    </location>
</feature>
<evidence type="ECO:0000256" key="1">
    <source>
        <dbReference type="SAM" id="MobiDB-lite"/>
    </source>
</evidence>
<feature type="region of interest" description="Disordered" evidence="1">
    <location>
        <begin position="25"/>
        <end position="57"/>
    </location>
</feature>
<feature type="chain" id="PRO_5010280521" description="Lipoprotein YerB" evidence="2">
    <location>
        <begin position="20"/>
        <end position="355"/>
    </location>
</feature>
<dbReference type="InterPro" id="IPR035328">
    <property type="entry name" value="DUF3048_C"/>
</dbReference>